<keyword evidence="5" id="KW-0046">Antibiotic resistance</keyword>
<dbReference type="InterPro" id="IPR047817">
    <property type="entry name" value="ABC2_TM_bact-type"/>
</dbReference>
<comment type="similarity">
    <text evidence="6">Belongs to the ABC-2 integral membrane protein family.</text>
</comment>
<dbReference type="PANTHER" id="PTHR43229">
    <property type="entry name" value="NODULATION PROTEIN J"/>
    <property type="match status" value="1"/>
</dbReference>
<protein>
    <recommendedName>
        <fullName evidence="6">Transport permease protein</fullName>
    </recommendedName>
</protein>
<accession>A0ABS7FV86</accession>
<organism evidence="8 9">
    <name type="scientific">Actinomadura parmotrematis</name>
    <dbReference type="NCBI Taxonomy" id="2864039"/>
    <lineage>
        <taxon>Bacteria</taxon>
        <taxon>Bacillati</taxon>
        <taxon>Actinomycetota</taxon>
        <taxon>Actinomycetes</taxon>
        <taxon>Streptosporangiales</taxon>
        <taxon>Thermomonosporaceae</taxon>
        <taxon>Actinomadura</taxon>
    </lineage>
</organism>
<comment type="caution">
    <text evidence="8">The sequence shown here is derived from an EMBL/GenBank/DDBJ whole genome shotgun (WGS) entry which is preliminary data.</text>
</comment>
<comment type="caution">
    <text evidence="6">Lacks conserved residue(s) required for the propagation of feature annotation.</text>
</comment>
<keyword evidence="9" id="KW-1185">Reference proteome</keyword>
<feature type="transmembrane region" description="Helical" evidence="6">
    <location>
        <begin position="25"/>
        <end position="48"/>
    </location>
</feature>
<keyword evidence="2 6" id="KW-0812">Transmembrane</keyword>
<dbReference type="PANTHER" id="PTHR43229:SF2">
    <property type="entry name" value="NODULATION PROTEIN J"/>
    <property type="match status" value="1"/>
</dbReference>
<dbReference type="PROSITE" id="PS51012">
    <property type="entry name" value="ABC_TM2"/>
    <property type="match status" value="1"/>
</dbReference>
<evidence type="ECO:0000256" key="5">
    <source>
        <dbReference type="ARBA" id="ARBA00023251"/>
    </source>
</evidence>
<gene>
    <name evidence="8" type="ORF">K1Y72_18310</name>
</gene>
<proteinExistence type="inferred from homology"/>
<feature type="domain" description="ABC transmembrane type-2" evidence="7">
    <location>
        <begin position="27"/>
        <end position="261"/>
    </location>
</feature>
<dbReference type="InterPro" id="IPR051784">
    <property type="entry name" value="Nod_factor_ABC_transporter"/>
</dbReference>
<dbReference type="InterPro" id="IPR013525">
    <property type="entry name" value="ABC2_TM"/>
</dbReference>
<feature type="transmembrane region" description="Helical" evidence="6">
    <location>
        <begin position="112"/>
        <end position="137"/>
    </location>
</feature>
<keyword evidence="6" id="KW-1003">Cell membrane</keyword>
<evidence type="ECO:0000313" key="9">
    <source>
        <dbReference type="Proteomes" id="UP000774570"/>
    </source>
</evidence>
<sequence>MMSTTHALADSATMLRRNLRHARRYPAMTISVIFGPVLMLLLFFGVFGNTLGAGISAGTGFKGDYIDYLTPGIVLMAVTSGCMVVSVAVAVDMTEGVIARFRTMAVFRTAVLNGHVAGGVLQTAASTALVLAIAVALGFRSHDATLLDWLGAIGLLLFLIVALSWLACGLGLWSKGPESASNTPLIVQFLPFLGSAVVPPEQMPASIRWFAEYQPFTPIIETLRGLLLGTPVGNDAWTSLAWCAGLTALGYLWSRRLFARDPKHAS</sequence>
<dbReference type="PIRSF" id="PIRSF006648">
    <property type="entry name" value="DrrB"/>
    <property type="match status" value="1"/>
</dbReference>
<dbReference type="EMBL" id="JAIBOA010000011">
    <property type="protein sequence ID" value="MBW8484342.1"/>
    <property type="molecule type" value="Genomic_DNA"/>
</dbReference>
<keyword evidence="4 6" id="KW-0472">Membrane</keyword>
<evidence type="ECO:0000259" key="7">
    <source>
        <dbReference type="PROSITE" id="PS51012"/>
    </source>
</evidence>
<name>A0ABS7FV86_9ACTN</name>
<evidence type="ECO:0000256" key="3">
    <source>
        <dbReference type="ARBA" id="ARBA00022989"/>
    </source>
</evidence>
<reference evidence="8 9" key="1">
    <citation type="submission" date="2021-07" db="EMBL/GenBank/DDBJ databases">
        <title>Actinomadura sp. PM05-2 isolated from lichen.</title>
        <authorList>
            <person name="Somphong A."/>
            <person name="Phongsopitanun W."/>
            <person name="Tanasupawat S."/>
            <person name="Peongsungnone V."/>
        </authorList>
    </citation>
    <scope>NUCLEOTIDE SEQUENCE [LARGE SCALE GENOMIC DNA]</scope>
    <source>
        <strain evidence="8 9">PM05-2</strain>
    </source>
</reference>
<comment type="subcellular location">
    <subcellularLocation>
        <location evidence="6">Cell membrane</location>
        <topology evidence="6">Multi-pass membrane protein</topology>
    </subcellularLocation>
    <subcellularLocation>
        <location evidence="1">Membrane</location>
        <topology evidence="1">Multi-pass membrane protein</topology>
    </subcellularLocation>
</comment>
<keyword evidence="6" id="KW-0813">Transport</keyword>
<evidence type="ECO:0000256" key="2">
    <source>
        <dbReference type="ARBA" id="ARBA00022692"/>
    </source>
</evidence>
<dbReference type="Proteomes" id="UP000774570">
    <property type="component" value="Unassembled WGS sequence"/>
</dbReference>
<dbReference type="Pfam" id="PF01061">
    <property type="entry name" value="ABC2_membrane"/>
    <property type="match status" value="1"/>
</dbReference>
<evidence type="ECO:0000256" key="6">
    <source>
        <dbReference type="RuleBase" id="RU361157"/>
    </source>
</evidence>
<dbReference type="InterPro" id="IPR000412">
    <property type="entry name" value="ABC_2_transport"/>
</dbReference>
<keyword evidence="3 6" id="KW-1133">Transmembrane helix</keyword>
<evidence type="ECO:0000256" key="1">
    <source>
        <dbReference type="ARBA" id="ARBA00004141"/>
    </source>
</evidence>
<feature type="transmembrane region" description="Helical" evidence="6">
    <location>
        <begin position="68"/>
        <end position="91"/>
    </location>
</feature>
<evidence type="ECO:0000313" key="8">
    <source>
        <dbReference type="EMBL" id="MBW8484342.1"/>
    </source>
</evidence>
<evidence type="ECO:0000256" key="4">
    <source>
        <dbReference type="ARBA" id="ARBA00023136"/>
    </source>
</evidence>
<feature type="transmembrane region" description="Helical" evidence="6">
    <location>
        <begin position="149"/>
        <end position="173"/>
    </location>
</feature>